<evidence type="ECO:0000256" key="1">
    <source>
        <dbReference type="ARBA" id="ARBA00001947"/>
    </source>
</evidence>
<comment type="cofactor">
    <cofactor evidence="1">
        <name>Zn(2+)</name>
        <dbReference type="ChEBI" id="CHEBI:29105"/>
    </cofactor>
</comment>
<name>A0AAV2Z3J9_9STRA</name>
<dbReference type="GO" id="GO:0004222">
    <property type="term" value="F:metalloendopeptidase activity"/>
    <property type="evidence" value="ECO:0007669"/>
    <property type="project" value="InterPro"/>
</dbReference>
<evidence type="ECO:0000256" key="5">
    <source>
        <dbReference type="ARBA" id="ARBA00022759"/>
    </source>
</evidence>
<dbReference type="GO" id="GO:0006364">
    <property type="term" value="P:rRNA processing"/>
    <property type="evidence" value="ECO:0007669"/>
    <property type="project" value="InterPro"/>
</dbReference>
<accession>A0AAV2Z3J9</accession>
<evidence type="ECO:0000256" key="3">
    <source>
        <dbReference type="ARBA" id="ARBA00022722"/>
    </source>
</evidence>
<protein>
    <submittedName>
        <fullName evidence="8">Uncharacterized protein</fullName>
    </submittedName>
</protein>
<dbReference type="GO" id="GO:0004519">
    <property type="term" value="F:endonuclease activity"/>
    <property type="evidence" value="ECO:0007669"/>
    <property type="project" value="UniProtKB-KW"/>
</dbReference>
<dbReference type="HAMAP" id="MF_00009">
    <property type="entry name" value="Endoribonucl_YbeY"/>
    <property type="match status" value="1"/>
</dbReference>
<gene>
    <name evidence="8" type="ORF">N0F65_008499</name>
</gene>
<evidence type="ECO:0000313" key="9">
    <source>
        <dbReference type="Proteomes" id="UP001146120"/>
    </source>
</evidence>
<dbReference type="InterPro" id="IPR023091">
    <property type="entry name" value="MetalPrtase_cat_dom_sf_prd"/>
</dbReference>
<evidence type="ECO:0000256" key="4">
    <source>
        <dbReference type="ARBA" id="ARBA00022723"/>
    </source>
</evidence>
<keyword evidence="4" id="KW-0479">Metal-binding</keyword>
<evidence type="ECO:0000256" key="2">
    <source>
        <dbReference type="ARBA" id="ARBA00010875"/>
    </source>
</evidence>
<dbReference type="PANTHER" id="PTHR46986">
    <property type="entry name" value="ENDORIBONUCLEASE YBEY, CHLOROPLASTIC"/>
    <property type="match status" value="1"/>
</dbReference>
<dbReference type="Gene3D" id="3.40.390.30">
    <property type="entry name" value="Metalloproteases ('zincins'), catalytic domain"/>
    <property type="match status" value="1"/>
</dbReference>
<proteinExistence type="inferred from homology"/>
<dbReference type="InterPro" id="IPR002036">
    <property type="entry name" value="YbeY"/>
</dbReference>
<reference evidence="8" key="1">
    <citation type="submission" date="2022-11" db="EMBL/GenBank/DDBJ databases">
        <authorList>
            <person name="Morgan W.R."/>
            <person name="Tartar A."/>
        </authorList>
    </citation>
    <scope>NUCLEOTIDE SEQUENCE</scope>
    <source>
        <strain evidence="8">ARSEF 373</strain>
    </source>
</reference>
<comment type="caution">
    <text evidence="8">The sequence shown here is derived from an EMBL/GenBank/DDBJ whole genome shotgun (WGS) entry which is preliminary data.</text>
</comment>
<dbReference type="Proteomes" id="UP001146120">
    <property type="component" value="Unassembled WGS sequence"/>
</dbReference>
<reference evidence="8" key="2">
    <citation type="journal article" date="2023" name="Microbiol Resour">
        <title>Decontamination and Annotation of the Draft Genome Sequence of the Oomycete Lagenidium giganteum ARSEF 373.</title>
        <authorList>
            <person name="Morgan W.R."/>
            <person name="Tartar A."/>
        </authorList>
    </citation>
    <scope>NUCLEOTIDE SEQUENCE</scope>
    <source>
        <strain evidence="8">ARSEF 373</strain>
    </source>
</reference>
<keyword evidence="6" id="KW-0378">Hydrolase</keyword>
<keyword evidence="5" id="KW-0255">Endonuclease</keyword>
<dbReference type="SUPFAM" id="SSF55486">
    <property type="entry name" value="Metalloproteases ('zincins'), catalytic domain"/>
    <property type="match status" value="1"/>
</dbReference>
<dbReference type="PANTHER" id="PTHR46986:SF1">
    <property type="entry name" value="ENDORIBONUCLEASE YBEY, CHLOROPLASTIC"/>
    <property type="match status" value="1"/>
</dbReference>
<keyword evidence="3" id="KW-0540">Nuclease</keyword>
<organism evidence="8 9">
    <name type="scientific">Lagenidium giganteum</name>
    <dbReference type="NCBI Taxonomy" id="4803"/>
    <lineage>
        <taxon>Eukaryota</taxon>
        <taxon>Sar</taxon>
        <taxon>Stramenopiles</taxon>
        <taxon>Oomycota</taxon>
        <taxon>Peronosporomycetes</taxon>
        <taxon>Pythiales</taxon>
        <taxon>Pythiaceae</taxon>
    </lineage>
</organism>
<dbReference type="EMBL" id="DAKRPA010000057">
    <property type="protein sequence ID" value="DBA00856.1"/>
    <property type="molecule type" value="Genomic_DNA"/>
</dbReference>
<evidence type="ECO:0000313" key="8">
    <source>
        <dbReference type="EMBL" id="DBA00856.1"/>
    </source>
</evidence>
<evidence type="ECO:0000256" key="6">
    <source>
        <dbReference type="ARBA" id="ARBA00022801"/>
    </source>
</evidence>
<evidence type="ECO:0000256" key="7">
    <source>
        <dbReference type="ARBA" id="ARBA00022833"/>
    </source>
</evidence>
<dbReference type="InterPro" id="IPR020549">
    <property type="entry name" value="YbeY_CS"/>
</dbReference>
<dbReference type="PROSITE" id="PS01306">
    <property type="entry name" value="UPF0054"/>
    <property type="match status" value="1"/>
</dbReference>
<comment type="similarity">
    <text evidence="2">Belongs to the endoribonuclease YbeY family.</text>
</comment>
<dbReference type="AlphaFoldDB" id="A0AAV2Z3J9"/>
<keyword evidence="7" id="KW-0862">Zinc</keyword>
<sequence length="409" mass="45334">MAKVAKALAQRISAYALSVKTVDAQVQAMVRTIRCPGGQWDIGVMLTTNDHIHKLNKGYRKKDKPTDILSFPFHKIRVPGRFPRVTSSDERYLGDIYISIPYVQSQCEVEDFTLEERMPVLLAHGICHLLGYDHERDEDFARMSKAEEYILDRYERLHDHGGEAHVRHASDEARCRKAGHLLDATALELIAERGQHRHLGACLGCLLNLSNHHINSVLSTPPSNDAVIFSPVVSLYSGLSRLYTTSSTPTEKKKRVDQSATRLSENTMDPFMSAITPSFWITRMPIFIDLTHVSFGVISCRNTGSVITRVLSSSVGLSAKPCTPPPTPPAITSAVPLLIEPRSTNGCSDCRVNAWPHANTEPLATPCTAPHGTKPSQMPTMPFLLTIWRVSAAYDSVGCVCFMILMNSR</sequence>
<dbReference type="Pfam" id="PF02130">
    <property type="entry name" value="YbeY"/>
    <property type="match status" value="1"/>
</dbReference>
<keyword evidence="9" id="KW-1185">Reference proteome</keyword>
<dbReference type="GO" id="GO:0046872">
    <property type="term" value="F:metal ion binding"/>
    <property type="evidence" value="ECO:0007669"/>
    <property type="project" value="UniProtKB-KW"/>
</dbReference>
<dbReference type="NCBIfam" id="TIGR00043">
    <property type="entry name" value="rRNA maturation RNase YbeY"/>
    <property type="match status" value="1"/>
</dbReference>